<gene>
    <name evidence="2" type="ORF">SAMN05444406_1216</name>
</gene>
<dbReference type="RefSeq" id="WP_092282509.1">
    <property type="nucleotide sequence ID" value="NZ_FOXR01000021.1"/>
</dbReference>
<feature type="transmembrane region" description="Helical" evidence="1">
    <location>
        <begin position="12"/>
        <end position="34"/>
    </location>
</feature>
<feature type="transmembrane region" description="Helical" evidence="1">
    <location>
        <begin position="213"/>
        <end position="235"/>
    </location>
</feature>
<keyword evidence="3" id="KW-1185">Reference proteome</keyword>
<keyword evidence="1" id="KW-0812">Transmembrane</keyword>
<feature type="transmembrane region" description="Helical" evidence="1">
    <location>
        <begin position="115"/>
        <end position="135"/>
    </location>
</feature>
<evidence type="ECO:0008006" key="4">
    <source>
        <dbReference type="Google" id="ProtNLM"/>
    </source>
</evidence>
<feature type="transmembrane region" description="Helical" evidence="1">
    <location>
        <begin position="188"/>
        <end position="206"/>
    </location>
</feature>
<name>A0A1I5X0X6_9FIRM</name>
<feature type="transmembrane region" description="Helical" evidence="1">
    <location>
        <begin position="40"/>
        <end position="60"/>
    </location>
</feature>
<evidence type="ECO:0000256" key="1">
    <source>
        <dbReference type="SAM" id="Phobius"/>
    </source>
</evidence>
<feature type="transmembrane region" description="Helical" evidence="1">
    <location>
        <begin position="271"/>
        <end position="293"/>
    </location>
</feature>
<proteinExistence type="predicted"/>
<keyword evidence="1" id="KW-1133">Transmembrane helix</keyword>
<evidence type="ECO:0000313" key="2">
    <source>
        <dbReference type="EMBL" id="SFQ25550.1"/>
    </source>
</evidence>
<evidence type="ECO:0000313" key="3">
    <source>
        <dbReference type="Proteomes" id="UP000198577"/>
    </source>
</evidence>
<dbReference type="Proteomes" id="UP000198577">
    <property type="component" value="Unassembled WGS sequence"/>
</dbReference>
<feature type="transmembrane region" description="Helical" evidence="1">
    <location>
        <begin position="67"/>
        <end position="92"/>
    </location>
</feature>
<feature type="transmembrane region" description="Helical" evidence="1">
    <location>
        <begin position="147"/>
        <end position="168"/>
    </location>
</feature>
<dbReference type="AlphaFoldDB" id="A0A1I5X0X6"/>
<dbReference type="OrthoDB" id="2965879at2"/>
<accession>A0A1I5X0X6</accession>
<dbReference type="STRING" id="937334.SAMN05444406_1216"/>
<protein>
    <recommendedName>
        <fullName evidence="4">DUF4129 domain-containing protein</fullName>
    </recommendedName>
</protein>
<dbReference type="EMBL" id="FOXR01000021">
    <property type="protein sequence ID" value="SFQ25550.1"/>
    <property type="molecule type" value="Genomic_DNA"/>
</dbReference>
<organism evidence="2 3">
    <name type="scientific">Caldicoprobacter faecalis</name>
    <dbReference type="NCBI Taxonomy" id="937334"/>
    <lineage>
        <taxon>Bacteria</taxon>
        <taxon>Bacillati</taxon>
        <taxon>Bacillota</taxon>
        <taxon>Clostridia</taxon>
        <taxon>Caldicoprobacterales</taxon>
        <taxon>Caldicoprobacteraceae</taxon>
        <taxon>Caldicoprobacter</taxon>
    </lineage>
</organism>
<keyword evidence="1" id="KW-0472">Membrane</keyword>
<reference evidence="2 3" key="1">
    <citation type="submission" date="2016-10" db="EMBL/GenBank/DDBJ databases">
        <authorList>
            <person name="de Groot N.N."/>
        </authorList>
    </citation>
    <scope>NUCLEOTIDE SEQUENCE [LARGE SCALE GENOMIC DNA]</scope>
    <source>
        <strain evidence="2 3">DSM 20678</strain>
    </source>
</reference>
<sequence>MKNQALAFLKRSMQAAVELIAFFPLILMLAAFAFPESVALGWVTFLVVYYITGILLRTVLRKKPKIASVLLGVIITFSLAYSVFGWGLPLWASYSVGVVLLFRGMSFVERRWEEVFPSAALWVGILIYFVAYFFYKHSMTLMPYAGLVARMGFIYTGISLIIFNLQQLKRATLSRNGEPVLSSGLLRHNRLLIALTFILIGIVANLSRLKEAVLWLVNAIILLIVKVILFLSNLVPMSEPGGEMPPDGGMLDMLPEAEPRAPNIFDYIFEVLAYVLSIAFVIALVAALAMMLYRVMRRLIKLLARLIQEEEWMGTDAGYVDVKEKVIDLKTLGKEYASRWKHWLTSLIEREPRWEDLSDVTQKVRYLYRRFLIRCISLGYRPKSYMTPNEIKEDLKAWNERKGRQADVLIPLYNLVKYGKDAEKLIDHRSLDELADMIDKRFGD</sequence>